<gene>
    <name evidence="1" type="ORF">WMO66_07155</name>
</gene>
<proteinExistence type="predicted"/>
<dbReference type="Proteomes" id="UP001491552">
    <property type="component" value="Unassembled WGS sequence"/>
</dbReference>
<organism evidence="1 2">
    <name type="scientific">Faecousia intestinalis</name>
    <dbReference type="NCBI Taxonomy" id="3133167"/>
    <lineage>
        <taxon>Bacteria</taxon>
        <taxon>Bacillati</taxon>
        <taxon>Bacillota</taxon>
        <taxon>Clostridia</taxon>
        <taxon>Eubacteriales</taxon>
        <taxon>Oscillospiraceae</taxon>
        <taxon>Faecousia</taxon>
    </lineage>
</organism>
<evidence type="ECO:0000313" key="1">
    <source>
        <dbReference type="EMBL" id="MEQ2511024.1"/>
    </source>
</evidence>
<dbReference type="RefSeq" id="WP_349135723.1">
    <property type="nucleotide sequence ID" value="NZ_JBBMFF010000208.1"/>
</dbReference>
<reference evidence="1 2" key="1">
    <citation type="submission" date="2024-03" db="EMBL/GenBank/DDBJ databases">
        <title>Human intestinal bacterial collection.</title>
        <authorList>
            <person name="Pauvert C."/>
            <person name="Hitch T.C.A."/>
            <person name="Clavel T."/>
        </authorList>
    </citation>
    <scope>NUCLEOTIDE SEQUENCE [LARGE SCALE GENOMIC DNA]</scope>
    <source>
        <strain evidence="1 2">CLA-AA-H192</strain>
    </source>
</reference>
<dbReference type="EMBL" id="JBBMFF010000208">
    <property type="protein sequence ID" value="MEQ2511024.1"/>
    <property type="molecule type" value="Genomic_DNA"/>
</dbReference>
<name>A0ABV1G6J3_9FIRM</name>
<protein>
    <submittedName>
        <fullName evidence="1">YabP/YqfC family sporulation protein</fullName>
    </submittedName>
</protein>
<dbReference type="InterPro" id="IPR022476">
    <property type="entry name" value="Spore_YabP/YqfC"/>
</dbReference>
<comment type="caution">
    <text evidence="1">The sequence shown here is derived from an EMBL/GenBank/DDBJ whole genome shotgun (WGS) entry which is preliminary data.</text>
</comment>
<evidence type="ECO:0000313" key="2">
    <source>
        <dbReference type="Proteomes" id="UP001491552"/>
    </source>
</evidence>
<keyword evidence="2" id="KW-1185">Reference proteome</keyword>
<sequence length="86" mass="9390">MKRGKNLAQRLTLPQEVVSQGPLAELHGNTSVCIENHGGILEYTDTRVCIAVQRGTLTVSGCGLRILRMTQRRVEIGGTIRCVEVS</sequence>
<dbReference type="Pfam" id="PF07873">
    <property type="entry name" value="YabP"/>
    <property type="match status" value="1"/>
</dbReference>
<accession>A0ABV1G6J3</accession>